<accession>A0AAV4QAY2</accession>
<gene>
    <name evidence="1" type="ORF">CEXT_721291</name>
</gene>
<dbReference type="EMBL" id="BPLR01005854">
    <property type="protein sequence ID" value="GIY05511.1"/>
    <property type="molecule type" value="Genomic_DNA"/>
</dbReference>
<evidence type="ECO:0000313" key="2">
    <source>
        <dbReference type="Proteomes" id="UP001054945"/>
    </source>
</evidence>
<sequence>MRLTNGSFLIIPENEIRVAAEDKDDFPAVAKRCITSFFSNCSASETGNEWSAPKARSSTTNGNILFWLVQEDSSSSRAILSSLTHHRSSVGSKKVHCSTRQEIDTRFHIQRAFSLPPDLSRNTLARGFVTLLSL</sequence>
<dbReference type="AlphaFoldDB" id="A0AAV4QAY2"/>
<dbReference type="Proteomes" id="UP001054945">
    <property type="component" value="Unassembled WGS sequence"/>
</dbReference>
<proteinExistence type="predicted"/>
<protein>
    <submittedName>
        <fullName evidence="1">Uncharacterized protein</fullName>
    </submittedName>
</protein>
<organism evidence="1 2">
    <name type="scientific">Caerostris extrusa</name>
    <name type="common">Bark spider</name>
    <name type="synonym">Caerostris bankana</name>
    <dbReference type="NCBI Taxonomy" id="172846"/>
    <lineage>
        <taxon>Eukaryota</taxon>
        <taxon>Metazoa</taxon>
        <taxon>Ecdysozoa</taxon>
        <taxon>Arthropoda</taxon>
        <taxon>Chelicerata</taxon>
        <taxon>Arachnida</taxon>
        <taxon>Araneae</taxon>
        <taxon>Araneomorphae</taxon>
        <taxon>Entelegynae</taxon>
        <taxon>Araneoidea</taxon>
        <taxon>Araneidae</taxon>
        <taxon>Caerostris</taxon>
    </lineage>
</organism>
<reference evidence="1 2" key="1">
    <citation type="submission" date="2021-06" db="EMBL/GenBank/DDBJ databases">
        <title>Caerostris extrusa draft genome.</title>
        <authorList>
            <person name="Kono N."/>
            <person name="Arakawa K."/>
        </authorList>
    </citation>
    <scope>NUCLEOTIDE SEQUENCE [LARGE SCALE GENOMIC DNA]</scope>
</reference>
<evidence type="ECO:0000313" key="1">
    <source>
        <dbReference type="EMBL" id="GIY05511.1"/>
    </source>
</evidence>
<name>A0AAV4QAY2_CAEEX</name>
<comment type="caution">
    <text evidence="1">The sequence shown here is derived from an EMBL/GenBank/DDBJ whole genome shotgun (WGS) entry which is preliminary data.</text>
</comment>
<keyword evidence="2" id="KW-1185">Reference proteome</keyword>